<dbReference type="SMART" id="SM00028">
    <property type="entry name" value="TPR"/>
    <property type="match status" value="11"/>
</dbReference>
<keyword evidence="2 3" id="KW-0802">TPR repeat</keyword>
<evidence type="ECO:0000313" key="5">
    <source>
        <dbReference type="Proteomes" id="UP000076079"/>
    </source>
</evidence>
<dbReference type="Pfam" id="PF07721">
    <property type="entry name" value="TPR_4"/>
    <property type="match status" value="1"/>
</dbReference>
<dbReference type="SUPFAM" id="SSF48452">
    <property type="entry name" value="TPR-like"/>
    <property type="match status" value="3"/>
</dbReference>
<proteinExistence type="predicted"/>
<dbReference type="Pfam" id="PF07719">
    <property type="entry name" value="TPR_2"/>
    <property type="match status" value="1"/>
</dbReference>
<evidence type="ECO:0000256" key="3">
    <source>
        <dbReference type="PROSITE-ProRule" id="PRU00339"/>
    </source>
</evidence>
<evidence type="ECO:0000256" key="1">
    <source>
        <dbReference type="ARBA" id="ARBA00022737"/>
    </source>
</evidence>
<dbReference type="InterPro" id="IPR011717">
    <property type="entry name" value="TPR-4"/>
</dbReference>
<feature type="repeat" description="TPR" evidence="3">
    <location>
        <begin position="489"/>
        <end position="522"/>
    </location>
</feature>
<dbReference type="PANTHER" id="PTHR45586">
    <property type="entry name" value="TPR REPEAT-CONTAINING PROTEIN PA4667"/>
    <property type="match status" value="1"/>
</dbReference>
<dbReference type="Gene3D" id="1.25.40.10">
    <property type="entry name" value="Tetratricopeptide repeat domain"/>
    <property type="match status" value="3"/>
</dbReference>
<dbReference type="Proteomes" id="UP000076079">
    <property type="component" value="Chromosome"/>
</dbReference>
<sequence length="641" mass="69134">MLSLALLAVTLAVQPGPSQAPAPRPAARAEAYQAFLEARRLESAGDAPGAIAALEKAARLDVSPGILTELAQLYARQDRSEDAQKTAAKALSLDPDNAEAHWMLGVLGVPASVMQGDSAPARDRAAIAEAIGHLEKAAAGRPYDLNIPVVLGRLYLQVDRPDDAVKVLRTVYDGENAALEAGVLLAQALDRAGRTAEGLQVLEQVLAAEPRFFRARLQQAELFEKSRRWTQAAEAYGLAAQENPNAVELRVRQATALLSADKPEEARKVLEQVIEARPTDLQSRYLLAQTQRELGDGEGAEQTARALMTIAPADVRGPVVLSQVYADRRDHAKVIEVLTPIVEKGSISSPQSAMGVTMRLASAHMALGHQDTAIGILEKARAARPDPMMDAYLMQSLIMARRYDRAIGLGQEIRAARPGDVQVGRLLAQAYLGAKKPDEAVAILEEERKRRPEDPAVTLSLATTLADAGREPQAMALLAEAEPAFGDQVIYWFQRGAILERFHRRPEAKAAFRKALEVEPAHAPTLNYLGYMLVEDGGPMDEAVSLIEKALTEDPDNGSYLDSLGWAYFKQGRTAEARKHLERAADLSKSNSVIQDHLGDVLLALKDGNGAIAAWERALAGDGESIDAAAIKSKIARARGH</sequence>
<dbReference type="InterPro" id="IPR013105">
    <property type="entry name" value="TPR_2"/>
</dbReference>
<keyword evidence="5" id="KW-1185">Reference proteome</keyword>
<dbReference type="RefSeq" id="WP_110173194.1">
    <property type="nucleotide sequence ID" value="NZ_CP015136.1"/>
</dbReference>
<accession>A0A143PSF6</accession>
<dbReference type="Pfam" id="PF13432">
    <property type="entry name" value="TPR_16"/>
    <property type="match status" value="2"/>
</dbReference>
<reference evidence="5" key="2">
    <citation type="submission" date="2016-04" db="EMBL/GenBank/DDBJ databases">
        <title>First Complete Genome Sequence of a Subdivision 6 Acidobacterium.</title>
        <authorList>
            <person name="Huang S."/>
            <person name="Vieira S."/>
            <person name="Bunk B."/>
            <person name="Riedel T."/>
            <person name="Sproeer C."/>
            <person name="Overmann J."/>
        </authorList>
    </citation>
    <scope>NUCLEOTIDE SEQUENCE [LARGE SCALE GENOMIC DNA]</scope>
    <source>
        <strain evidence="5">DSM 100886 HEG_-6_39</strain>
    </source>
</reference>
<dbReference type="PROSITE" id="PS50005">
    <property type="entry name" value="TPR"/>
    <property type="match status" value="3"/>
</dbReference>
<organism evidence="4 5">
    <name type="scientific">Luteitalea pratensis</name>
    <dbReference type="NCBI Taxonomy" id="1855912"/>
    <lineage>
        <taxon>Bacteria</taxon>
        <taxon>Pseudomonadati</taxon>
        <taxon>Acidobacteriota</taxon>
        <taxon>Vicinamibacteria</taxon>
        <taxon>Vicinamibacterales</taxon>
        <taxon>Vicinamibacteraceae</taxon>
        <taxon>Luteitalea</taxon>
    </lineage>
</organism>
<feature type="repeat" description="TPR" evidence="3">
    <location>
        <begin position="558"/>
        <end position="591"/>
    </location>
</feature>
<feature type="repeat" description="TPR" evidence="3">
    <location>
        <begin position="64"/>
        <end position="97"/>
    </location>
</feature>
<dbReference type="AlphaFoldDB" id="A0A143PSF6"/>
<dbReference type="PANTHER" id="PTHR45586:SF14">
    <property type="entry name" value="TETRATRICOPEPTIDE TPR_2 REPEAT PROTEIN"/>
    <property type="match status" value="1"/>
</dbReference>
<gene>
    <name evidence="4" type="ORF">LuPra_04924</name>
</gene>
<dbReference type="KEGG" id="abac:LuPra_04924"/>
<dbReference type="InterPro" id="IPR011990">
    <property type="entry name" value="TPR-like_helical_dom_sf"/>
</dbReference>
<keyword evidence="1" id="KW-0677">Repeat</keyword>
<protein>
    <submittedName>
        <fullName evidence="4">Tetratricopeptide repeat protein</fullName>
    </submittedName>
</protein>
<dbReference type="STRING" id="1855912.LuPra_04924"/>
<dbReference type="InterPro" id="IPR019734">
    <property type="entry name" value="TPR_rpt"/>
</dbReference>
<dbReference type="InterPro" id="IPR051012">
    <property type="entry name" value="CellSynth/LPSAsmb/PSIAsmb"/>
</dbReference>
<name>A0A143PSF6_LUTPR</name>
<evidence type="ECO:0000313" key="4">
    <source>
        <dbReference type="EMBL" id="AMY11667.1"/>
    </source>
</evidence>
<dbReference type="Pfam" id="PF14559">
    <property type="entry name" value="TPR_19"/>
    <property type="match status" value="3"/>
</dbReference>
<dbReference type="OrthoDB" id="9766710at2"/>
<evidence type="ECO:0000256" key="2">
    <source>
        <dbReference type="ARBA" id="ARBA00022803"/>
    </source>
</evidence>
<dbReference type="EMBL" id="CP015136">
    <property type="protein sequence ID" value="AMY11667.1"/>
    <property type="molecule type" value="Genomic_DNA"/>
</dbReference>
<reference evidence="4 5" key="1">
    <citation type="journal article" date="2016" name="Genome Announc.">
        <title>First Complete Genome Sequence of a Subdivision 6 Acidobacterium Strain.</title>
        <authorList>
            <person name="Huang S."/>
            <person name="Vieira S."/>
            <person name="Bunk B."/>
            <person name="Riedel T."/>
            <person name="Sproer C."/>
            <person name="Overmann J."/>
        </authorList>
    </citation>
    <scope>NUCLEOTIDE SEQUENCE [LARGE SCALE GENOMIC DNA]</scope>
    <source>
        <strain evidence="5">DSM 100886 HEG_-6_39</strain>
    </source>
</reference>